<dbReference type="EMBL" id="CAJGYM010000010">
    <property type="protein sequence ID" value="CAD6189413.1"/>
    <property type="molecule type" value="Genomic_DNA"/>
</dbReference>
<evidence type="ECO:0000313" key="3">
    <source>
        <dbReference type="Proteomes" id="UP000835052"/>
    </source>
</evidence>
<evidence type="ECO:0000313" key="2">
    <source>
        <dbReference type="EMBL" id="CAD6189413.1"/>
    </source>
</evidence>
<name>A0A8S1H296_9PELO</name>
<evidence type="ECO:0000256" key="1">
    <source>
        <dbReference type="SAM" id="MobiDB-lite"/>
    </source>
</evidence>
<feature type="compositionally biased region" description="Polar residues" evidence="1">
    <location>
        <begin position="48"/>
        <end position="57"/>
    </location>
</feature>
<proteinExistence type="predicted"/>
<dbReference type="Proteomes" id="UP000835052">
    <property type="component" value="Unassembled WGS sequence"/>
</dbReference>
<gene>
    <name evidence="2" type="ORF">CAUJ_LOCUS5332</name>
</gene>
<accession>A0A8S1H296</accession>
<feature type="compositionally biased region" description="Basic and acidic residues" evidence="1">
    <location>
        <begin position="89"/>
        <end position="100"/>
    </location>
</feature>
<feature type="region of interest" description="Disordered" evidence="1">
    <location>
        <begin position="20"/>
        <end position="100"/>
    </location>
</feature>
<organism evidence="2 3">
    <name type="scientific">Caenorhabditis auriculariae</name>
    <dbReference type="NCBI Taxonomy" id="2777116"/>
    <lineage>
        <taxon>Eukaryota</taxon>
        <taxon>Metazoa</taxon>
        <taxon>Ecdysozoa</taxon>
        <taxon>Nematoda</taxon>
        <taxon>Chromadorea</taxon>
        <taxon>Rhabditida</taxon>
        <taxon>Rhabditina</taxon>
        <taxon>Rhabditomorpha</taxon>
        <taxon>Rhabditoidea</taxon>
        <taxon>Rhabditidae</taxon>
        <taxon>Peloderinae</taxon>
        <taxon>Caenorhabditis</taxon>
    </lineage>
</organism>
<reference evidence="2" key="1">
    <citation type="submission" date="2020-10" db="EMBL/GenBank/DDBJ databases">
        <authorList>
            <person name="Kikuchi T."/>
        </authorList>
    </citation>
    <scope>NUCLEOTIDE SEQUENCE</scope>
    <source>
        <strain evidence="2">NKZ352</strain>
    </source>
</reference>
<protein>
    <submittedName>
        <fullName evidence="2">Uncharacterized protein</fullName>
    </submittedName>
</protein>
<sequence>MSGRIYGPNTCITQPICVLRGHESRRPSSDAETDEKRPGDNLRGKSTFLVSVIQSTPHRSEYGPRDAEVQLQRPTDSSDCLRVQVRSINPDDRRKTASGK</sequence>
<dbReference type="AlphaFoldDB" id="A0A8S1H296"/>
<comment type="caution">
    <text evidence="2">The sequence shown here is derived from an EMBL/GenBank/DDBJ whole genome shotgun (WGS) entry which is preliminary data.</text>
</comment>
<keyword evidence="3" id="KW-1185">Reference proteome</keyword>
<feature type="compositionally biased region" description="Basic and acidic residues" evidence="1">
    <location>
        <begin position="58"/>
        <end position="68"/>
    </location>
</feature>
<feature type="compositionally biased region" description="Basic and acidic residues" evidence="1">
    <location>
        <begin position="20"/>
        <end position="43"/>
    </location>
</feature>